<dbReference type="Gene3D" id="1.10.720.30">
    <property type="entry name" value="SAP domain"/>
    <property type="match status" value="1"/>
</dbReference>
<feature type="region of interest" description="Disordered" evidence="1">
    <location>
        <begin position="153"/>
        <end position="183"/>
    </location>
</feature>
<dbReference type="InterPro" id="IPR036361">
    <property type="entry name" value="SAP_dom_sf"/>
</dbReference>
<keyword evidence="3" id="KW-1185">Reference proteome</keyword>
<dbReference type="HOGENOM" id="CLU_1474086_0_0_0"/>
<dbReference type="AlphaFoldDB" id="Q7UL87"/>
<dbReference type="KEGG" id="rba:RB9658"/>
<protein>
    <recommendedName>
        <fullName evidence="4">Transporter</fullName>
    </recommendedName>
</protein>
<accession>Q7UL87</accession>
<dbReference type="OrthoDB" id="9806870at2"/>
<dbReference type="GO" id="GO:0003677">
    <property type="term" value="F:DNA binding"/>
    <property type="evidence" value="ECO:0007669"/>
    <property type="project" value="InterPro"/>
</dbReference>
<gene>
    <name evidence="2" type="ordered locus">RB9658</name>
</gene>
<organism evidence="2 3">
    <name type="scientific">Rhodopirellula baltica (strain DSM 10527 / NCIMB 13988 / SH1)</name>
    <dbReference type="NCBI Taxonomy" id="243090"/>
    <lineage>
        <taxon>Bacteria</taxon>
        <taxon>Pseudomonadati</taxon>
        <taxon>Planctomycetota</taxon>
        <taxon>Planctomycetia</taxon>
        <taxon>Pirellulales</taxon>
        <taxon>Pirellulaceae</taxon>
        <taxon>Rhodopirellula</taxon>
    </lineage>
</organism>
<name>Q7UL87_RHOBA</name>
<dbReference type="Pfam" id="PF09905">
    <property type="entry name" value="VF530"/>
    <property type="match status" value="1"/>
</dbReference>
<evidence type="ECO:0000256" key="1">
    <source>
        <dbReference type="SAM" id="MobiDB-lite"/>
    </source>
</evidence>
<dbReference type="EMBL" id="BX294150">
    <property type="protein sequence ID" value="CAD76390.1"/>
    <property type="molecule type" value="Genomic_DNA"/>
</dbReference>
<evidence type="ECO:0000313" key="2">
    <source>
        <dbReference type="EMBL" id="CAD76390.1"/>
    </source>
</evidence>
<dbReference type="STRING" id="243090.RB9658"/>
<evidence type="ECO:0008006" key="4">
    <source>
        <dbReference type="Google" id="ProtNLM"/>
    </source>
</evidence>
<feature type="compositionally biased region" description="Polar residues" evidence="1">
    <location>
        <begin position="74"/>
        <end position="84"/>
    </location>
</feature>
<feature type="compositionally biased region" description="Basic and acidic residues" evidence="1">
    <location>
        <begin position="173"/>
        <end position="183"/>
    </location>
</feature>
<dbReference type="PATRIC" id="fig|243090.15.peg.4643"/>
<dbReference type="InterPro" id="IPR018668">
    <property type="entry name" value="DNA-binding_VF530-like"/>
</dbReference>
<reference evidence="2 3" key="1">
    <citation type="journal article" date="2003" name="Proc. Natl. Acad. Sci. U.S.A.">
        <title>Complete genome sequence of the marine planctomycete Pirellula sp. strain 1.</title>
        <authorList>
            <person name="Gloeckner F.O."/>
            <person name="Kube M."/>
            <person name="Bauer M."/>
            <person name="Teeling H."/>
            <person name="Lombardot T."/>
            <person name="Ludwig W."/>
            <person name="Gade D."/>
            <person name="Beck A."/>
            <person name="Borzym K."/>
            <person name="Heitmann K."/>
            <person name="Rabus R."/>
            <person name="Schlesner H."/>
            <person name="Amann R."/>
            <person name="Reinhardt R."/>
        </authorList>
    </citation>
    <scope>NUCLEOTIDE SEQUENCE [LARGE SCALE GENOMIC DNA]</scope>
    <source>
        <strain evidence="3">DSM 10527 / NCIMB 13988 / SH1</strain>
    </source>
</reference>
<sequence>MAAFRSHFMCLLRRSQEGIRRIDRADKRTGGHCGQRFLRYLLGTMSDPQPNPPESNGSLDSNRSAESDSAPVSKGTQPSGSQPNDPLHGVTLKAMVEYLVDEYGWERLGERIRIDCFTYDPSINSSLKFLRKTEWARAKVERLYLDSISYDERKGKRASQATETPAMPGNVWERARRRDANDD</sequence>
<dbReference type="eggNOG" id="COG4628">
    <property type="taxonomic scope" value="Bacteria"/>
</dbReference>
<dbReference type="Proteomes" id="UP000001025">
    <property type="component" value="Chromosome"/>
</dbReference>
<dbReference type="InParanoid" id="Q7UL87"/>
<dbReference type="EnsemblBacteria" id="CAD76390">
    <property type="protein sequence ID" value="CAD76390"/>
    <property type="gene ID" value="RB9658"/>
</dbReference>
<proteinExistence type="predicted"/>
<feature type="region of interest" description="Disordered" evidence="1">
    <location>
        <begin position="44"/>
        <end position="88"/>
    </location>
</feature>
<feature type="compositionally biased region" description="Polar residues" evidence="1">
    <location>
        <begin position="54"/>
        <end position="64"/>
    </location>
</feature>
<evidence type="ECO:0000313" key="3">
    <source>
        <dbReference type="Proteomes" id="UP000001025"/>
    </source>
</evidence>